<sequence>MRLLSLFAVFPFVFLAIKLSQLGIRISDTNVYFYTAYEILKGKILYKDIFFTNFPLFPYVSSFYLMLSKGNINWYYATAVLEVVLSSMLIANIVYKKSKKIYLSLLSQVFYLFSFIILTTSDHQSGVFLASLLSLIAYEFYDKKRFIISGIFLGLMIMVKAYYFPIAAAFFLHLLLKQKNKIPSFSLGVIISILATLAFFISVAGEKLVADVFHYSLFRSQGISKGRIFSFFILNDPLLFLAFCYSFFQWRKNLLLVIIGLFSFILLIFYQDIYYLYLNLLVPFLVFSFSDAMIKFEDNLKQGRLFIVGTICLFILVGFTKYMSSYANLQKIEQIEKLVKIIKKESPDFIYGSMGIAPALAYLSDTPLLEGVIDTNDNLFYKGVLNAKHMTRAVFRHKTMVVSTGSYYPGQGVDQQLSEAIFDKELIENGCDMVESLAVKAEGIINRINLFKCY</sequence>
<feature type="transmembrane region" description="Helical" evidence="1">
    <location>
        <begin position="44"/>
        <end position="67"/>
    </location>
</feature>
<keyword evidence="1" id="KW-1133">Transmembrane helix</keyword>
<dbReference type="EMBL" id="LBRS01000007">
    <property type="protein sequence ID" value="KKQ01531.1"/>
    <property type="molecule type" value="Genomic_DNA"/>
</dbReference>
<feature type="transmembrane region" description="Helical" evidence="1">
    <location>
        <begin position="74"/>
        <end position="95"/>
    </location>
</feature>
<comment type="caution">
    <text evidence="2">The sequence shown here is derived from an EMBL/GenBank/DDBJ whole genome shotgun (WGS) entry which is preliminary data.</text>
</comment>
<proteinExistence type="predicted"/>
<accession>A0A0G0HC90</accession>
<feature type="transmembrane region" description="Helical" evidence="1">
    <location>
        <begin position="101"/>
        <end position="118"/>
    </location>
</feature>
<keyword evidence="1" id="KW-0812">Transmembrane</keyword>
<feature type="transmembrane region" description="Helical" evidence="1">
    <location>
        <begin position="228"/>
        <end position="247"/>
    </location>
</feature>
<evidence type="ECO:0008006" key="4">
    <source>
        <dbReference type="Google" id="ProtNLM"/>
    </source>
</evidence>
<evidence type="ECO:0000313" key="3">
    <source>
        <dbReference type="Proteomes" id="UP000034344"/>
    </source>
</evidence>
<evidence type="ECO:0000313" key="2">
    <source>
        <dbReference type="EMBL" id="KKQ01531.1"/>
    </source>
</evidence>
<gene>
    <name evidence="2" type="ORF">US11_C0007G0024</name>
</gene>
<feature type="transmembrane region" description="Helical" evidence="1">
    <location>
        <begin position="306"/>
        <end position="324"/>
    </location>
</feature>
<organism evidence="2 3">
    <name type="scientific">Candidatus Roizmanbacteria bacterium GW2011_GWA2_36_23</name>
    <dbReference type="NCBI Taxonomy" id="1618480"/>
    <lineage>
        <taxon>Bacteria</taxon>
        <taxon>Candidatus Roizmaniibacteriota</taxon>
    </lineage>
</organism>
<dbReference type="Proteomes" id="UP000034344">
    <property type="component" value="Unassembled WGS sequence"/>
</dbReference>
<reference evidence="2 3" key="1">
    <citation type="journal article" date="2015" name="Nature">
        <title>rRNA introns, odd ribosomes, and small enigmatic genomes across a large radiation of phyla.</title>
        <authorList>
            <person name="Brown C.T."/>
            <person name="Hug L.A."/>
            <person name="Thomas B.C."/>
            <person name="Sharon I."/>
            <person name="Castelle C.J."/>
            <person name="Singh A."/>
            <person name="Wilkins M.J."/>
            <person name="Williams K.H."/>
            <person name="Banfield J.F."/>
        </authorList>
    </citation>
    <scope>NUCLEOTIDE SEQUENCE [LARGE SCALE GENOMIC DNA]</scope>
</reference>
<protein>
    <recommendedName>
        <fullName evidence="4">Glycosyltransferase RgtA/B/C/D-like domain-containing protein</fullName>
    </recommendedName>
</protein>
<evidence type="ECO:0000256" key="1">
    <source>
        <dbReference type="SAM" id="Phobius"/>
    </source>
</evidence>
<feature type="transmembrane region" description="Helical" evidence="1">
    <location>
        <begin position="184"/>
        <end position="205"/>
    </location>
</feature>
<name>A0A0G0HC90_9BACT</name>
<feature type="transmembrane region" description="Helical" evidence="1">
    <location>
        <begin position="254"/>
        <end position="270"/>
    </location>
</feature>
<feature type="transmembrane region" description="Helical" evidence="1">
    <location>
        <begin position="147"/>
        <end position="172"/>
    </location>
</feature>
<dbReference type="AlphaFoldDB" id="A0A0G0HC90"/>
<keyword evidence="1" id="KW-0472">Membrane</keyword>
<dbReference type="STRING" id="1618480.US11_C0007G0024"/>